<dbReference type="Proteomes" id="UP001066276">
    <property type="component" value="Chromosome 5"/>
</dbReference>
<evidence type="ECO:0000313" key="3">
    <source>
        <dbReference type="Proteomes" id="UP001066276"/>
    </source>
</evidence>
<reference evidence="2" key="1">
    <citation type="journal article" date="2022" name="bioRxiv">
        <title>Sequencing and chromosome-scale assembly of the giantPleurodeles waltlgenome.</title>
        <authorList>
            <person name="Brown T."/>
            <person name="Elewa A."/>
            <person name="Iarovenko S."/>
            <person name="Subramanian E."/>
            <person name="Araus A.J."/>
            <person name="Petzold A."/>
            <person name="Susuki M."/>
            <person name="Suzuki K.-i.T."/>
            <person name="Hayashi T."/>
            <person name="Toyoda A."/>
            <person name="Oliveira C."/>
            <person name="Osipova E."/>
            <person name="Leigh N.D."/>
            <person name="Simon A."/>
            <person name="Yun M.H."/>
        </authorList>
    </citation>
    <scope>NUCLEOTIDE SEQUENCE</scope>
    <source>
        <strain evidence="2">20211129_DDA</strain>
        <tissue evidence="2">Liver</tissue>
    </source>
</reference>
<dbReference type="AlphaFoldDB" id="A0AAV7RP90"/>
<evidence type="ECO:0000256" key="1">
    <source>
        <dbReference type="SAM" id="MobiDB-lite"/>
    </source>
</evidence>
<keyword evidence="3" id="KW-1185">Reference proteome</keyword>
<organism evidence="2 3">
    <name type="scientific">Pleurodeles waltl</name>
    <name type="common">Iberian ribbed newt</name>
    <dbReference type="NCBI Taxonomy" id="8319"/>
    <lineage>
        <taxon>Eukaryota</taxon>
        <taxon>Metazoa</taxon>
        <taxon>Chordata</taxon>
        <taxon>Craniata</taxon>
        <taxon>Vertebrata</taxon>
        <taxon>Euteleostomi</taxon>
        <taxon>Amphibia</taxon>
        <taxon>Batrachia</taxon>
        <taxon>Caudata</taxon>
        <taxon>Salamandroidea</taxon>
        <taxon>Salamandridae</taxon>
        <taxon>Pleurodelinae</taxon>
        <taxon>Pleurodeles</taxon>
    </lineage>
</organism>
<comment type="caution">
    <text evidence="2">The sequence shown here is derived from an EMBL/GenBank/DDBJ whole genome shotgun (WGS) entry which is preliminary data.</text>
</comment>
<sequence>MAQDEQVRAALALLRQAGRLDLVKEEALAPGHPARRASAGVAAAVVACSPPRAGAASLQVRRGGKGVGGPSKVGKAAEGQRRDVKRNGRGRGPRASPGAGRPRAAPRQRDLGRTGKGAPLVARSPGKAGVLRSKGKAGGPKACGFAEGEVAGKGLNRGFFLLGSSEPDASRRDITAVSEGDGGESTVGGAQGTKDPRVPVSVKWPTMLQWSSSEEEGDYELAVSEEECIGGPPGRYALYMCSDLNKRQRPIQPTAV</sequence>
<evidence type="ECO:0000313" key="2">
    <source>
        <dbReference type="EMBL" id="KAJ1154104.1"/>
    </source>
</evidence>
<feature type="compositionally biased region" description="Low complexity" evidence="1">
    <location>
        <begin position="93"/>
        <end position="105"/>
    </location>
</feature>
<protein>
    <submittedName>
        <fullName evidence="2">Uncharacterized protein</fullName>
    </submittedName>
</protein>
<feature type="region of interest" description="Disordered" evidence="1">
    <location>
        <begin position="177"/>
        <end position="198"/>
    </location>
</feature>
<gene>
    <name evidence="2" type="ORF">NDU88_006860</name>
</gene>
<dbReference type="EMBL" id="JANPWB010000009">
    <property type="protein sequence ID" value="KAJ1154104.1"/>
    <property type="molecule type" value="Genomic_DNA"/>
</dbReference>
<name>A0AAV7RP90_PLEWA</name>
<proteinExistence type="predicted"/>
<feature type="region of interest" description="Disordered" evidence="1">
    <location>
        <begin position="53"/>
        <end position="139"/>
    </location>
</feature>
<accession>A0AAV7RP90</accession>